<sequence>MGDAALTVNEALYNFDLIKLYLNFLNSIVDSQGADGAVPDTVPFSDGDYPSDPNWGTALPTIAWQLYRHYMDDQVLCV</sequence>
<dbReference type="InterPro" id="IPR035396">
    <property type="entry name" value="Bac_rhamnosid6H"/>
</dbReference>
<comment type="caution">
    <text evidence="2">The sequence shown here is derived from an EMBL/GenBank/DDBJ whole genome shotgun (WGS) entry which is preliminary data.</text>
</comment>
<dbReference type="InterPro" id="IPR016007">
    <property type="entry name" value="Alpha_rhamnosid"/>
</dbReference>
<accession>A0A8S3CXQ5</accession>
<gene>
    <name evidence="2" type="ORF">SMN809_LOCUS54698</name>
</gene>
<dbReference type="AlphaFoldDB" id="A0A8S3CXQ5"/>
<dbReference type="EMBL" id="CAJOBI010191469">
    <property type="protein sequence ID" value="CAF4962633.1"/>
    <property type="molecule type" value="Genomic_DNA"/>
</dbReference>
<dbReference type="Proteomes" id="UP000676336">
    <property type="component" value="Unassembled WGS sequence"/>
</dbReference>
<feature type="non-terminal residue" evidence="2">
    <location>
        <position position="78"/>
    </location>
</feature>
<evidence type="ECO:0000313" key="3">
    <source>
        <dbReference type="Proteomes" id="UP000676336"/>
    </source>
</evidence>
<dbReference type="Gene3D" id="1.50.10.10">
    <property type="match status" value="1"/>
</dbReference>
<proteinExistence type="predicted"/>
<name>A0A8S3CXQ5_9BILA</name>
<organism evidence="2 3">
    <name type="scientific">Rotaria magnacalcarata</name>
    <dbReference type="NCBI Taxonomy" id="392030"/>
    <lineage>
        <taxon>Eukaryota</taxon>
        <taxon>Metazoa</taxon>
        <taxon>Spiralia</taxon>
        <taxon>Gnathifera</taxon>
        <taxon>Rotifera</taxon>
        <taxon>Eurotatoria</taxon>
        <taxon>Bdelloidea</taxon>
        <taxon>Philodinida</taxon>
        <taxon>Philodinidae</taxon>
        <taxon>Rotaria</taxon>
    </lineage>
</organism>
<dbReference type="InterPro" id="IPR012341">
    <property type="entry name" value="6hp_glycosidase-like_sf"/>
</dbReference>
<dbReference type="Pfam" id="PF17389">
    <property type="entry name" value="Bac_rhamnosid6H"/>
    <property type="match status" value="1"/>
</dbReference>
<dbReference type="PANTHER" id="PTHR33307">
    <property type="entry name" value="ALPHA-RHAMNOSIDASE (EUROFUNG)"/>
    <property type="match status" value="1"/>
</dbReference>
<feature type="domain" description="Alpha-L-rhamnosidase six-hairpin glycosidase" evidence="1">
    <location>
        <begin position="2"/>
        <end position="76"/>
    </location>
</feature>
<protein>
    <recommendedName>
        <fullName evidence="1">Alpha-L-rhamnosidase six-hairpin glycosidase domain-containing protein</fullName>
    </recommendedName>
</protein>
<dbReference type="GO" id="GO:0005975">
    <property type="term" value="P:carbohydrate metabolic process"/>
    <property type="evidence" value="ECO:0007669"/>
    <property type="project" value="InterPro"/>
</dbReference>
<evidence type="ECO:0000313" key="2">
    <source>
        <dbReference type="EMBL" id="CAF4962633.1"/>
    </source>
</evidence>
<reference evidence="2" key="1">
    <citation type="submission" date="2021-02" db="EMBL/GenBank/DDBJ databases">
        <authorList>
            <person name="Nowell W R."/>
        </authorList>
    </citation>
    <scope>NUCLEOTIDE SEQUENCE</scope>
</reference>
<evidence type="ECO:0000259" key="1">
    <source>
        <dbReference type="Pfam" id="PF17389"/>
    </source>
</evidence>
<dbReference type="PANTHER" id="PTHR33307:SF6">
    <property type="entry name" value="ALPHA-RHAMNOSIDASE (EUROFUNG)-RELATED"/>
    <property type="match status" value="1"/>
</dbReference>